<keyword evidence="11" id="KW-1185">Reference proteome</keyword>
<reference evidence="10 11" key="1">
    <citation type="submission" date="2018-06" db="EMBL/GenBank/DDBJ databases">
        <title>A transcriptomic atlas of mushroom development highlights an independent origin of complex multicellularity.</title>
        <authorList>
            <consortium name="DOE Joint Genome Institute"/>
            <person name="Krizsan K."/>
            <person name="Almasi E."/>
            <person name="Merenyi Z."/>
            <person name="Sahu N."/>
            <person name="Viragh M."/>
            <person name="Koszo T."/>
            <person name="Mondo S."/>
            <person name="Kiss B."/>
            <person name="Balint B."/>
            <person name="Kues U."/>
            <person name="Barry K."/>
            <person name="Hegedus J.C."/>
            <person name="Henrissat B."/>
            <person name="Johnson J."/>
            <person name="Lipzen A."/>
            <person name="Ohm R."/>
            <person name="Nagy I."/>
            <person name="Pangilinan J."/>
            <person name="Yan J."/>
            <person name="Xiong Y."/>
            <person name="Grigoriev I.V."/>
            <person name="Hibbett D.S."/>
            <person name="Nagy L.G."/>
        </authorList>
    </citation>
    <scope>NUCLEOTIDE SEQUENCE [LARGE SCALE GENOMIC DNA]</scope>
    <source>
        <strain evidence="10 11">SZMC22713</strain>
    </source>
</reference>
<evidence type="ECO:0000256" key="1">
    <source>
        <dbReference type="ARBA" id="ARBA00004141"/>
    </source>
</evidence>
<dbReference type="Gene3D" id="1.20.1540.10">
    <property type="entry name" value="Rhomboid-like"/>
    <property type="match status" value="1"/>
</dbReference>
<feature type="region of interest" description="Disordered" evidence="7">
    <location>
        <begin position="58"/>
        <end position="80"/>
    </location>
</feature>
<dbReference type="InterPro" id="IPR022764">
    <property type="entry name" value="Peptidase_S54_rhomboid_dom"/>
</dbReference>
<evidence type="ECO:0000256" key="2">
    <source>
        <dbReference type="ARBA" id="ARBA00009045"/>
    </source>
</evidence>
<evidence type="ECO:0000256" key="3">
    <source>
        <dbReference type="ARBA" id="ARBA00022692"/>
    </source>
</evidence>
<name>A0A4R5XE19_9AGAM</name>
<comment type="similarity">
    <text evidence="2">Belongs to the peptidase S54 family.</text>
</comment>
<protein>
    <submittedName>
        <fullName evidence="10">Rhomboid-domain-containing protein</fullName>
    </submittedName>
</protein>
<dbReference type="Proteomes" id="UP000294933">
    <property type="component" value="Unassembled WGS sequence"/>
</dbReference>
<evidence type="ECO:0000313" key="11">
    <source>
        <dbReference type="Proteomes" id="UP000294933"/>
    </source>
</evidence>
<proteinExistence type="inferred from homology"/>
<dbReference type="GO" id="GO:0006465">
    <property type="term" value="P:signal peptide processing"/>
    <property type="evidence" value="ECO:0007669"/>
    <property type="project" value="TreeGrafter"/>
</dbReference>
<dbReference type="InterPro" id="IPR035952">
    <property type="entry name" value="Rhomboid-like_sf"/>
</dbReference>
<dbReference type="STRING" id="50990.A0A4R5XE19"/>
<feature type="compositionally biased region" description="Basic and acidic residues" evidence="7">
    <location>
        <begin position="67"/>
        <end position="78"/>
    </location>
</feature>
<feature type="transmembrane region" description="Helical" evidence="8">
    <location>
        <begin position="156"/>
        <end position="174"/>
    </location>
</feature>
<keyword evidence="4" id="KW-0378">Hydrolase</keyword>
<evidence type="ECO:0000256" key="5">
    <source>
        <dbReference type="ARBA" id="ARBA00022989"/>
    </source>
</evidence>
<organism evidence="10 11">
    <name type="scientific">Rickenella mellea</name>
    <dbReference type="NCBI Taxonomy" id="50990"/>
    <lineage>
        <taxon>Eukaryota</taxon>
        <taxon>Fungi</taxon>
        <taxon>Dikarya</taxon>
        <taxon>Basidiomycota</taxon>
        <taxon>Agaricomycotina</taxon>
        <taxon>Agaricomycetes</taxon>
        <taxon>Hymenochaetales</taxon>
        <taxon>Rickenellaceae</taxon>
        <taxon>Rickenella</taxon>
    </lineage>
</organism>
<evidence type="ECO:0000259" key="9">
    <source>
        <dbReference type="Pfam" id="PF01694"/>
    </source>
</evidence>
<dbReference type="AlphaFoldDB" id="A0A4R5XE19"/>
<dbReference type="SUPFAM" id="SSF144091">
    <property type="entry name" value="Rhomboid-like"/>
    <property type="match status" value="1"/>
</dbReference>
<evidence type="ECO:0000256" key="8">
    <source>
        <dbReference type="SAM" id="Phobius"/>
    </source>
</evidence>
<dbReference type="PANTHER" id="PTHR43731">
    <property type="entry name" value="RHOMBOID PROTEASE"/>
    <property type="match status" value="1"/>
</dbReference>
<dbReference type="OrthoDB" id="418595at2759"/>
<dbReference type="EMBL" id="ML170156">
    <property type="protein sequence ID" value="TDL29311.1"/>
    <property type="molecule type" value="Genomic_DNA"/>
</dbReference>
<feature type="domain" description="Peptidase S54 rhomboid" evidence="9">
    <location>
        <begin position="138"/>
        <end position="284"/>
    </location>
</feature>
<dbReference type="GO" id="GO:0004252">
    <property type="term" value="F:serine-type endopeptidase activity"/>
    <property type="evidence" value="ECO:0007669"/>
    <property type="project" value="InterPro"/>
</dbReference>
<evidence type="ECO:0000313" key="10">
    <source>
        <dbReference type="EMBL" id="TDL29311.1"/>
    </source>
</evidence>
<dbReference type="GO" id="GO:0016020">
    <property type="term" value="C:membrane"/>
    <property type="evidence" value="ECO:0007669"/>
    <property type="project" value="UniProtKB-SubCell"/>
</dbReference>
<keyword evidence="6 8" id="KW-0472">Membrane</keyword>
<dbReference type="InterPro" id="IPR050925">
    <property type="entry name" value="Rhomboid_protease_S54"/>
</dbReference>
<evidence type="ECO:0000256" key="6">
    <source>
        <dbReference type="ARBA" id="ARBA00023136"/>
    </source>
</evidence>
<keyword evidence="5 8" id="KW-1133">Transmembrane helix</keyword>
<accession>A0A4R5XE19</accession>
<dbReference type="VEuPathDB" id="FungiDB:BD410DRAFT_892631"/>
<feature type="transmembrane region" description="Helical" evidence="8">
    <location>
        <begin position="180"/>
        <end position="198"/>
    </location>
</feature>
<gene>
    <name evidence="10" type="ORF">BD410DRAFT_892631</name>
</gene>
<dbReference type="Pfam" id="PF01694">
    <property type="entry name" value="Rhomboid"/>
    <property type="match status" value="1"/>
</dbReference>
<feature type="transmembrane region" description="Helical" evidence="8">
    <location>
        <begin position="210"/>
        <end position="228"/>
    </location>
</feature>
<keyword evidence="3 8" id="KW-0812">Transmembrane</keyword>
<feature type="transmembrane region" description="Helical" evidence="8">
    <location>
        <begin position="86"/>
        <end position="106"/>
    </location>
</feature>
<comment type="subcellular location">
    <subcellularLocation>
        <location evidence="1">Membrane</location>
        <topology evidence="1">Multi-pass membrane protein</topology>
    </subcellularLocation>
</comment>
<evidence type="ECO:0000256" key="4">
    <source>
        <dbReference type="ARBA" id="ARBA00022801"/>
    </source>
</evidence>
<sequence length="290" mass="31993">MLRVHCRPQWSLKPALLNSRRLSSAFFTSKLPVECFRAPSISSHLNLSRWYDSKNRALSRTRSRTGTHREHPSSDPKRGTSWLDKIPHNVIVYGILGINGAVYLAWQYAESRRSVGDPSLSIFLSKNLLMAWGNIQQGRIWTVLTSSFSHSTAGHIFMNAFTFYFMAPPVIRFLGNASFLRLYLGGGIIGSIVSLLANKSVRERGGASHGASAAIYSVVTFFACAAPTTTFYFFGVLPVPAWMLVSGLFVWDGLSTLSDRRTRTDGAGHVGGMLAGAAYFFMKSRGVRGL</sequence>
<dbReference type="PANTHER" id="PTHR43731:SF14">
    <property type="entry name" value="PRESENILIN-ASSOCIATED RHOMBOID-LIKE PROTEIN, MITOCHONDRIAL"/>
    <property type="match status" value="1"/>
</dbReference>
<evidence type="ECO:0000256" key="7">
    <source>
        <dbReference type="SAM" id="MobiDB-lite"/>
    </source>
</evidence>